<organism evidence="2 3">
    <name type="scientific">Cylicocyclus nassatus</name>
    <name type="common">Nematode worm</name>
    <dbReference type="NCBI Taxonomy" id="53992"/>
    <lineage>
        <taxon>Eukaryota</taxon>
        <taxon>Metazoa</taxon>
        <taxon>Ecdysozoa</taxon>
        <taxon>Nematoda</taxon>
        <taxon>Chromadorea</taxon>
        <taxon>Rhabditida</taxon>
        <taxon>Rhabditina</taxon>
        <taxon>Rhabditomorpha</taxon>
        <taxon>Strongyloidea</taxon>
        <taxon>Strongylidae</taxon>
        <taxon>Cylicocyclus</taxon>
    </lineage>
</organism>
<dbReference type="AlphaFoldDB" id="A0AA36GLG3"/>
<dbReference type="EMBL" id="CATQJL010000112">
    <property type="protein sequence ID" value="CAJ0594253.1"/>
    <property type="molecule type" value="Genomic_DNA"/>
</dbReference>
<dbReference type="Proteomes" id="UP001176961">
    <property type="component" value="Unassembled WGS sequence"/>
</dbReference>
<accession>A0AA36GLG3</accession>
<name>A0AA36GLG3_CYLNA</name>
<evidence type="ECO:0000256" key="1">
    <source>
        <dbReference type="SAM" id="MobiDB-lite"/>
    </source>
</evidence>
<feature type="compositionally biased region" description="Acidic residues" evidence="1">
    <location>
        <begin position="42"/>
        <end position="52"/>
    </location>
</feature>
<proteinExistence type="predicted"/>
<evidence type="ECO:0000313" key="2">
    <source>
        <dbReference type="EMBL" id="CAJ0594253.1"/>
    </source>
</evidence>
<feature type="region of interest" description="Disordered" evidence="1">
    <location>
        <begin position="27"/>
        <end position="67"/>
    </location>
</feature>
<sequence length="93" mass="10395">MAKFIQSVFILTVLICFNMITGEEEVTSNAPATGKDKRRDDEYEYESYDEDPSVMADNDKSAQREGHSGAENINVAATTTFAMQCFIMNIDVL</sequence>
<gene>
    <name evidence="2" type="ORF">CYNAS_LOCUS6236</name>
</gene>
<feature type="compositionally biased region" description="Basic and acidic residues" evidence="1">
    <location>
        <begin position="57"/>
        <end position="67"/>
    </location>
</feature>
<comment type="caution">
    <text evidence="2">The sequence shown here is derived from an EMBL/GenBank/DDBJ whole genome shotgun (WGS) entry which is preliminary data.</text>
</comment>
<reference evidence="2" key="1">
    <citation type="submission" date="2023-07" db="EMBL/GenBank/DDBJ databases">
        <authorList>
            <consortium name="CYATHOMIX"/>
        </authorList>
    </citation>
    <scope>NUCLEOTIDE SEQUENCE</scope>
    <source>
        <strain evidence="2">N/A</strain>
    </source>
</reference>
<evidence type="ECO:0000313" key="3">
    <source>
        <dbReference type="Proteomes" id="UP001176961"/>
    </source>
</evidence>
<protein>
    <submittedName>
        <fullName evidence="2">Uncharacterized protein</fullName>
    </submittedName>
</protein>
<keyword evidence="3" id="KW-1185">Reference proteome</keyword>